<accession>A0ABT8DKS6</accession>
<dbReference type="Proteomes" id="UP001228044">
    <property type="component" value="Unassembled WGS sequence"/>
</dbReference>
<evidence type="ECO:0000313" key="3">
    <source>
        <dbReference type="Proteomes" id="UP001228044"/>
    </source>
</evidence>
<evidence type="ECO:0000256" key="1">
    <source>
        <dbReference type="SAM" id="SignalP"/>
    </source>
</evidence>
<organism evidence="2 3">
    <name type="scientific">Roseateles violae</name>
    <dbReference type="NCBI Taxonomy" id="3058042"/>
    <lineage>
        <taxon>Bacteria</taxon>
        <taxon>Pseudomonadati</taxon>
        <taxon>Pseudomonadota</taxon>
        <taxon>Betaproteobacteria</taxon>
        <taxon>Burkholderiales</taxon>
        <taxon>Sphaerotilaceae</taxon>
        <taxon>Roseateles</taxon>
    </lineage>
</organism>
<dbReference type="RefSeq" id="WP_290357332.1">
    <property type="nucleotide sequence ID" value="NZ_JAUHHC010000001.1"/>
</dbReference>
<comment type="caution">
    <text evidence="2">The sequence shown here is derived from an EMBL/GenBank/DDBJ whole genome shotgun (WGS) entry which is preliminary data.</text>
</comment>
<keyword evidence="1" id="KW-0732">Signal</keyword>
<evidence type="ECO:0000313" key="2">
    <source>
        <dbReference type="EMBL" id="MDN3919010.1"/>
    </source>
</evidence>
<gene>
    <name evidence="2" type="ORF">QWJ38_01840</name>
</gene>
<feature type="signal peptide" evidence="1">
    <location>
        <begin position="1"/>
        <end position="23"/>
    </location>
</feature>
<evidence type="ECO:0008006" key="4">
    <source>
        <dbReference type="Google" id="ProtNLM"/>
    </source>
</evidence>
<proteinExistence type="predicted"/>
<dbReference type="EMBL" id="JAUHHC010000001">
    <property type="protein sequence ID" value="MDN3919010.1"/>
    <property type="molecule type" value="Genomic_DNA"/>
</dbReference>
<sequence length="313" mass="34864">MRTTLRPFLLLLTALLSSTAALGQEQQHAGAPTMRWMVQDIPPAFSYPTGRPPQRVSDLGNGEVDGFLRLLIGQMPQYRHEFVEAGLPRFEALVRQGQGLCSLLHVRTPERLSWLYFTHLYPPLLSRQLHVVVRSDRLARFEVDGQALQLSELLRRRDMVGLLPKDRAFGPRIDALLLAQGERAPKRVVAGRTMNLLPMLRAGRMDYTLEYPAVLAEFLHGGSGGGGSGGDADLVALPIAEGRSTPVATAACGRNPEGRRAIEAIDAAVRRLAQDPQREALLRSWRGDQQDEQDRQRLHRYMDERARGGAQIE</sequence>
<name>A0ABT8DKS6_9BURK</name>
<protein>
    <recommendedName>
        <fullName evidence="4">Solute-binding protein family 3/N-terminal domain-containing protein</fullName>
    </recommendedName>
</protein>
<reference evidence="2 3" key="1">
    <citation type="submission" date="2023-06" db="EMBL/GenBank/DDBJ databases">
        <title>Pelomonas sp. PFR6 16S ribosomal RNA gene Genome sequencing and assembly.</title>
        <authorList>
            <person name="Woo H."/>
        </authorList>
    </citation>
    <scope>NUCLEOTIDE SEQUENCE [LARGE SCALE GENOMIC DNA]</scope>
    <source>
        <strain evidence="2 3">PFR6</strain>
    </source>
</reference>
<feature type="chain" id="PRO_5045880638" description="Solute-binding protein family 3/N-terminal domain-containing protein" evidence="1">
    <location>
        <begin position="24"/>
        <end position="313"/>
    </location>
</feature>
<dbReference type="SUPFAM" id="SSF53850">
    <property type="entry name" value="Periplasmic binding protein-like II"/>
    <property type="match status" value="1"/>
</dbReference>
<keyword evidence="3" id="KW-1185">Reference proteome</keyword>